<name>A0A0C3CBG3_OIDMZ</name>
<accession>A0A0C3CBG3</accession>
<dbReference type="AlphaFoldDB" id="A0A0C3CBG3"/>
<reference evidence="2" key="2">
    <citation type="submission" date="2015-01" db="EMBL/GenBank/DDBJ databases">
        <title>Evolutionary Origins and Diversification of the Mycorrhizal Mutualists.</title>
        <authorList>
            <consortium name="DOE Joint Genome Institute"/>
            <consortium name="Mycorrhizal Genomics Consortium"/>
            <person name="Kohler A."/>
            <person name="Kuo A."/>
            <person name="Nagy L.G."/>
            <person name="Floudas D."/>
            <person name="Copeland A."/>
            <person name="Barry K.W."/>
            <person name="Cichocki N."/>
            <person name="Veneault-Fourrey C."/>
            <person name="LaButti K."/>
            <person name="Lindquist E.A."/>
            <person name="Lipzen A."/>
            <person name="Lundell T."/>
            <person name="Morin E."/>
            <person name="Murat C."/>
            <person name="Riley R."/>
            <person name="Ohm R."/>
            <person name="Sun H."/>
            <person name="Tunlid A."/>
            <person name="Henrissat B."/>
            <person name="Grigoriev I.V."/>
            <person name="Hibbett D.S."/>
            <person name="Martin F."/>
        </authorList>
    </citation>
    <scope>NUCLEOTIDE SEQUENCE [LARGE SCALE GENOMIC DNA]</scope>
    <source>
        <strain evidence="2">Zn</strain>
    </source>
</reference>
<dbReference type="HOGENOM" id="CLU_2085471_0_0_1"/>
<dbReference type="EMBL" id="KN832884">
    <property type="protein sequence ID" value="KIM96263.1"/>
    <property type="molecule type" value="Genomic_DNA"/>
</dbReference>
<dbReference type="InParanoid" id="A0A0C3CBG3"/>
<evidence type="ECO:0000313" key="1">
    <source>
        <dbReference type="EMBL" id="KIM96263.1"/>
    </source>
</evidence>
<protein>
    <submittedName>
        <fullName evidence="1">Uncharacterized protein</fullName>
    </submittedName>
</protein>
<proteinExistence type="predicted"/>
<gene>
    <name evidence="1" type="ORF">OIDMADRAFT_32937</name>
</gene>
<organism evidence="1 2">
    <name type="scientific">Oidiodendron maius (strain Zn)</name>
    <dbReference type="NCBI Taxonomy" id="913774"/>
    <lineage>
        <taxon>Eukaryota</taxon>
        <taxon>Fungi</taxon>
        <taxon>Dikarya</taxon>
        <taxon>Ascomycota</taxon>
        <taxon>Pezizomycotina</taxon>
        <taxon>Leotiomycetes</taxon>
        <taxon>Leotiomycetes incertae sedis</taxon>
        <taxon>Myxotrichaceae</taxon>
        <taxon>Oidiodendron</taxon>
    </lineage>
</organism>
<evidence type="ECO:0000313" key="2">
    <source>
        <dbReference type="Proteomes" id="UP000054321"/>
    </source>
</evidence>
<dbReference type="Proteomes" id="UP000054321">
    <property type="component" value="Unassembled WGS sequence"/>
</dbReference>
<reference evidence="1 2" key="1">
    <citation type="submission" date="2014-04" db="EMBL/GenBank/DDBJ databases">
        <authorList>
            <consortium name="DOE Joint Genome Institute"/>
            <person name="Kuo A."/>
            <person name="Martino E."/>
            <person name="Perotto S."/>
            <person name="Kohler A."/>
            <person name="Nagy L.G."/>
            <person name="Floudas D."/>
            <person name="Copeland A."/>
            <person name="Barry K.W."/>
            <person name="Cichocki N."/>
            <person name="Veneault-Fourrey C."/>
            <person name="LaButti K."/>
            <person name="Lindquist E.A."/>
            <person name="Lipzen A."/>
            <person name="Lundell T."/>
            <person name="Morin E."/>
            <person name="Murat C."/>
            <person name="Sun H."/>
            <person name="Tunlid A."/>
            <person name="Henrissat B."/>
            <person name="Grigoriev I.V."/>
            <person name="Hibbett D.S."/>
            <person name="Martin F."/>
            <person name="Nordberg H.P."/>
            <person name="Cantor M.N."/>
            <person name="Hua S.X."/>
        </authorList>
    </citation>
    <scope>NUCLEOTIDE SEQUENCE [LARGE SCALE GENOMIC DNA]</scope>
    <source>
        <strain evidence="1 2">Zn</strain>
    </source>
</reference>
<keyword evidence="2" id="KW-1185">Reference proteome</keyword>
<sequence length="117" mass="13753">MAVSYTDSLLSRTKEEEAIPGSSQYILDGLENERAETVHEALKPPHELVGGCRWITVKEARRRINEALKPYQEKMDKIRVAFERYEGWIAEEIKTNIPKRDRPNTSEYFRLKQMITR</sequence>